<dbReference type="InterPro" id="IPR004398">
    <property type="entry name" value="RNA_MeTrfase_RsmD"/>
</dbReference>
<accession>A0ABM8EK94</accession>
<dbReference type="EMBL" id="AP027151">
    <property type="protein sequence ID" value="BDV42850.1"/>
    <property type="molecule type" value="Genomic_DNA"/>
</dbReference>
<proteinExistence type="predicted"/>
<evidence type="ECO:0000256" key="1">
    <source>
        <dbReference type="ARBA" id="ARBA00022603"/>
    </source>
</evidence>
<sequence>MRVIGGTAGGRRLAAPRGDRVRPTADRVKEALFSILSSLLGSFAGARVLDIFAGSGNLGIEALSRGCSEAVFIDNHRDSAAVIRRNLAQLGFDSRSRVIVKEALAALQLLAESHPPFRIVLLDPPYRVGLATRVLDQLAQSALVTEETVVVAECASDEHLPTEFGPLREFDRRIYGDTTLVFFQKGN</sequence>
<dbReference type="Pfam" id="PF03602">
    <property type="entry name" value="Cons_hypoth95"/>
    <property type="match status" value="1"/>
</dbReference>
<organism evidence="3 4">
    <name type="scientific">Geotalea uraniireducens</name>
    <dbReference type="NCBI Taxonomy" id="351604"/>
    <lineage>
        <taxon>Bacteria</taxon>
        <taxon>Pseudomonadati</taxon>
        <taxon>Thermodesulfobacteriota</taxon>
        <taxon>Desulfuromonadia</taxon>
        <taxon>Geobacterales</taxon>
        <taxon>Geobacteraceae</taxon>
        <taxon>Geotalea</taxon>
    </lineage>
</organism>
<dbReference type="PIRSF" id="PIRSF004553">
    <property type="entry name" value="CHP00095"/>
    <property type="match status" value="1"/>
</dbReference>
<dbReference type="InterPro" id="IPR029063">
    <property type="entry name" value="SAM-dependent_MTases_sf"/>
</dbReference>
<dbReference type="GO" id="GO:0032259">
    <property type="term" value="P:methylation"/>
    <property type="evidence" value="ECO:0007669"/>
    <property type="project" value="UniProtKB-KW"/>
</dbReference>
<dbReference type="RefSeq" id="WP_282003549.1">
    <property type="nucleotide sequence ID" value="NZ_AP027151.1"/>
</dbReference>
<dbReference type="PANTHER" id="PTHR43542:SF1">
    <property type="entry name" value="METHYLTRANSFERASE"/>
    <property type="match status" value="1"/>
</dbReference>
<protein>
    <submittedName>
        <fullName evidence="3">Methyltransferase</fullName>
    </submittedName>
</protein>
<keyword evidence="4" id="KW-1185">Reference proteome</keyword>
<dbReference type="NCBIfam" id="TIGR00095">
    <property type="entry name" value="16S rRNA (guanine(966)-N(2))-methyltransferase RsmD"/>
    <property type="match status" value="1"/>
</dbReference>
<gene>
    <name evidence="3" type="ORF">GURASL_17730</name>
</gene>
<evidence type="ECO:0000313" key="3">
    <source>
        <dbReference type="EMBL" id="BDV42850.1"/>
    </source>
</evidence>
<name>A0ABM8EK94_9BACT</name>
<reference evidence="3 4" key="1">
    <citation type="submission" date="2022-12" db="EMBL/GenBank/DDBJ databases">
        <title>Polyphasic characterization of Geotalea uranireducens NIT-SL11 newly isolated from a complex of sewage sludge and microbially reduced graphene oxide.</title>
        <authorList>
            <person name="Xie L."/>
            <person name="Yoshida N."/>
            <person name="Meng L."/>
        </authorList>
    </citation>
    <scope>NUCLEOTIDE SEQUENCE [LARGE SCALE GENOMIC DNA]</scope>
    <source>
        <strain evidence="3 4">NIT-SL11</strain>
    </source>
</reference>
<dbReference type="SUPFAM" id="SSF53335">
    <property type="entry name" value="S-adenosyl-L-methionine-dependent methyltransferases"/>
    <property type="match status" value="1"/>
</dbReference>
<keyword evidence="1 3" id="KW-0489">Methyltransferase</keyword>
<evidence type="ECO:0000256" key="2">
    <source>
        <dbReference type="ARBA" id="ARBA00022679"/>
    </source>
</evidence>
<dbReference type="Gene3D" id="3.40.50.150">
    <property type="entry name" value="Vaccinia Virus protein VP39"/>
    <property type="match status" value="1"/>
</dbReference>
<keyword evidence="2" id="KW-0808">Transferase</keyword>
<dbReference type="PANTHER" id="PTHR43542">
    <property type="entry name" value="METHYLTRANSFERASE"/>
    <property type="match status" value="1"/>
</dbReference>
<dbReference type="Proteomes" id="UP001317705">
    <property type="component" value="Chromosome"/>
</dbReference>
<dbReference type="GO" id="GO:0008168">
    <property type="term" value="F:methyltransferase activity"/>
    <property type="evidence" value="ECO:0007669"/>
    <property type="project" value="UniProtKB-KW"/>
</dbReference>
<evidence type="ECO:0000313" key="4">
    <source>
        <dbReference type="Proteomes" id="UP001317705"/>
    </source>
</evidence>
<dbReference type="CDD" id="cd02440">
    <property type="entry name" value="AdoMet_MTases"/>
    <property type="match status" value="1"/>
</dbReference>